<feature type="region of interest" description="Disordered" evidence="1">
    <location>
        <begin position="50"/>
        <end position="92"/>
    </location>
</feature>
<protein>
    <submittedName>
        <fullName evidence="2">Uncharacterized protein</fullName>
    </submittedName>
</protein>
<organism evidence="2">
    <name type="scientific">marine sediment metagenome</name>
    <dbReference type="NCBI Taxonomy" id="412755"/>
    <lineage>
        <taxon>unclassified sequences</taxon>
        <taxon>metagenomes</taxon>
        <taxon>ecological metagenomes</taxon>
    </lineage>
</organism>
<evidence type="ECO:0000256" key="1">
    <source>
        <dbReference type="SAM" id="MobiDB-lite"/>
    </source>
</evidence>
<name>A0A0F8Y6T5_9ZZZZ</name>
<proteinExistence type="predicted"/>
<gene>
    <name evidence="2" type="ORF">LCGC14_2857630</name>
</gene>
<reference evidence="2" key="1">
    <citation type="journal article" date="2015" name="Nature">
        <title>Complex archaea that bridge the gap between prokaryotes and eukaryotes.</title>
        <authorList>
            <person name="Spang A."/>
            <person name="Saw J.H."/>
            <person name="Jorgensen S.L."/>
            <person name="Zaremba-Niedzwiedzka K."/>
            <person name="Martijn J."/>
            <person name="Lind A.E."/>
            <person name="van Eijk R."/>
            <person name="Schleper C."/>
            <person name="Guy L."/>
            <person name="Ettema T.J."/>
        </authorList>
    </citation>
    <scope>NUCLEOTIDE SEQUENCE</scope>
</reference>
<feature type="compositionally biased region" description="Basic and acidic residues" evidence="1">
    <location>
        <begin position="68"/>
        <end position="79"/>
    </location>
</feature>
<accession>A0A0F8Y6T5</accession>
<sequence>MPCAVLFHVKLRGIIDVQPVGYKWGKQDKRLFQPVILPFMTVEEARPYKGRNSLRPGEEGNHAIVDVDSMHRTDGDRAAMRNPKLISPPPRNLKAVHIIKGPEWGKNPADYT</sequence>
<dbReference type="AlphaFoldDB" id="A0A0F8Y6T5"/>
<dbReference type="EMBL" id="LAZR01055147">
    <property type="protein sequence ID" value="KKK77038.1"/>
    <property type="molecule type" value="Genomic_DNA"/>
</dbReference>
<comment type="caution">
    <text evidence="2">The sequence shown here is derived from an EMBL/GenBank/DDBJ whole genome shotgun (WGS) entry which is preliminary data.</text>
</comment>
<evidence type="ECO:0000313" key="2">
    <source>
        <dbReference type="EMBL" id="KKK77038.1"/>
    </source>
</evidence>